<keyword evidence="8" id="KW-1185">Reference proteome</keyword>
<comment type="subcellular location">
    <subcellularLocation>
        <location evidence="1">Membrane</location>
        <topology evidence="1">Multi-pass membrane protein</topology>
    </subcellularLocation>
</comment>
<feature type="transmembrane region" description="Helical" evidence="5">
    <location>
        <begin position="352"/>
        <end position="385"/>
    </location>
</feature>
<sequence>MLQPKLANALLIILLAIPFPALFCDMYIYNGVWALYNWIVRIVAFLCILYSIRFRIGILNRNNKILFFIFFVYMLYITFYILENKIPLNNMVGVPQSYYSFILLAITMILLLGSSNYIRKKVDYIIVSKYILIINTFTLLLYVLKGNMVFYLIYDSSSDFAALNILSPFNICSYASLSIFSALHLLRHKPSKFISTISITAILFSLIVVMLCNKRGPIIYMTFTILIYAIHFLSRKTILFLPMVVLIYLFVQHFSENNDIELFSRFANIESDGASGRVGEFSIYSYAIRQIFDHPFLGSHFRILEGPFKGTYPHNFFLEILMTFGIFFSLFLCVLIFRALYNSIQLIKNNDILIPMIFIFNILLLLSTGTILGMELFWLPLFLIYPNKHLKNISLPNKQQQ</sequence>
<feature type="transmembrane region" description="Helical" evidence="5">
    <location>
        <begin position="130"/>
        <end position="153"/>
    </location>
</feature>
<dbReference type="AlphaFoldDB" id="F3QW86"/>
<dbReference type="InterPro" id="IPR007016">
    <property type="entry name" value="O-antigen_ligase-rel_domated"/>
</dbReference>
<dbReference type="Proteomes" id="UP000005546">
    <property type="component" value="Unassembled WGS sequence"/>
</dbReference>
<evidence type="ECO:0000256" key="5">
    <source>
        <dbReference type="SAM" id="Phobius"/>
    </source>
</evidence>
<evidence type="ECO:0000256" key="2">
    <source>
        <dbReference type="ARBA" id="ARBA00022692"/>
    </source>
</evidence>
<organism evidence="7 8">
    <name type="scientific">Paraprevotella xylaniphila YIT 11841</name>
    <dbReference type="NCBI Taxonomy" id="762982"/>
    <lineage>
        <taxon>Bacteria</taxon>
        <taxon>Pseudomonadati</taxon>
        <taxon>Bacteroidota</taxon>
        <taxon>Bacteroidia</taxon>
        <taxon>Bacteroidales</taxon>
        <taxon>Prevotellaceae</taxon>
        <taxon>Paraprevotella</taxon>
    </lineage>
</organism>
<dbReference type="STRING" id="762982.HMPREF9442_02468"/>
<evidence type="ECO:0000259" key="6">
    <source>
        <dbReference type="Pfam" id="PF04932"/>
    </source>
</evidence>
<dbReference type="HOGENOM" id="CLU_735085_0_0_10"/>
<evidence type="ECO:0000256" key="4">
    <source>
        <dbReference type="ARBA" id="ARBA00023136"/>
    </source>
</evidence>
<evidence type="ECO:0000256" key="1">
    <source>
        <dbReference type="ARBA" id="ARBA00004141"/>
    </source>
</evidence>
<feature type="domain" description="O-antigen ligase-related" evidence="6">
    <location>
        <begin position="201"/>
        <end position="327"/>
    </location>
</feature>
<protein>
    <submittedName>
        <fullName evidence="7">Conserved domain protein</fullName>
    </submittedName>
</protein>
<dbReference type="GO" id="GO:0016020">
    <property type="term" value="C:membrane"/>
    <property type="evidence" value="ECO:0007669"/>
    <property type="project" value="UniProtKB-SubCell"/>
</dbReference>
<dbReference type="RefSeq" id="WP_008628413.1">
    <property type="nucleotide sequence ID" value="NZ_GL883868.1"/>
</dbReference>
<proteinExistence type="predicted"/>
<accession>F3QW86</accession>
<dbReference type="Pfam" id="PF04932">
    <property type="entry name" value="Wzy_C"/>
    <property type="match status" value="1"/>
</dbReference>
<feature type="transmembrane region" description="Helical" evidence="5">
    <location>
        <begin position="35"/>
        <end position="53"/>
    </location>
</feature>
<keyword evidence="4 5" id="KW-0472">Membrane</keyword>
<dbReference type="EMBL" id="AFBR01000070">
    <property type="protein sequence ID" value="EGG52192.1"/>
    <property type="molecule type" value="Genomic_DNA"/>
</dbReference>
<feature type="transmembrane region" description="Helical" evidence="5">
    <location>
        <begin position="7"/>
        <end position="29"/>
    </location>
</feature>
<name>F3QW86_9BACT</name>
<evidence type="ECO:0000256" key="3">
    <source>
        <dbReference type="ARBA" id="ARBA00022989"/>
    </source>
</evidence>
<feature type="transmembrane region" description="Helical" evidence="5">
    <location>
        <begin position="65"/>
        <end position="82"/>
    </location>
</feature>
<feature type="transmembrane region" description="Helical" evidence="5">
    <location>
        <begin position="238"/>
        <end position="255"/>
    </location>
</feature>
<evidence type="ECO:0000313" key="8">
    <source>
        <dbReference type="Proteomes" id="UP000005546"/>
    </source>
</evidence>
<feature type="transmembrane region" description="Helical" evidence="5">
    <location>
        <begin position="165"/>
        <end position="186"/>
    </location>
</feature>
<feature type="transmembrane region" description="Helical" evidence="5">
    <location>
        <begin position="316"/>
        <end position="340"/>
    </location>
</feature>
<keyword evidence="3 5" id="KW-1133">Transmembrane helix</keyword>
<comment type="caution">
    <text evidence="7">The sequence shown here is derived from an EMBL/GenBank/DDBJ whole genome shotgun (WGS) entry which is preliminary data.</text>
</comment>
<evidence type="ECO:0000313" key="7">
    <source>
        <dbReference type="EMBL" id="EGG52192.1"/>
    </source>
</evidence>
<feature type="transmembrane region" description="Helical" evidence="5">
    <location>
        <begin position="217"/>
        <end position="233"/>
    </location>
</feature>
<feature type="transmembrane region" description="Helical" evidence="5">
    <location>
        <begin position="98"/>
        <end position="118"/>
    </location>
</feature>
<feature type="transmembrane region" description="Helical" evidence="5">
    <location>
        <begin position="193"/>
        <end position="211"/>
    </location>
</feature>
<keyword evidence="2 5" id="KW-0812">Transmembrane</keyword>
<gene>
    <name evidence="7" type="ORF">HMPREF9442_02468</name>
</gene>
<reference evidence="7 8" key="1">
    <citation type="submission" date="2011-02" db="EMBL/GenBank/DDBJ databases">
        <authorList>
            <person name="Weinstock G."/>
            <person name="Sodergren E."/>
            <person name="Clifton S."/>
            <person name="Fulton L."/>
            <person name="Fulton B."/>
            <person name="Courtney L."/>
            <person name="Fronick C."/>
            <person name="Harrison M."/>
            <person name="Strong C."/>
            <person name="Farmer C."/>
            <person name="Delahaunty K."/>
            <person name="Markovic C."/>
            <person name="Hall O."/>
            <person name="Minx P."/>
            <person name="Tomlinson C."/>
            <person name="Mitreva M."/>
            <person name="Hou S."/>
            <person name="Chen J."/>
            <person name="Wollam A."/>
            <person name="Pepin K.H."/>
            <person name="Johnson M."/>
            <person name="Bhonagiri V."/>
            <person name="Zhang X."/>
            <person name="Suruliraj S."/>
            <person name="Warren W."/>
            <person name="Chinwalla A."/>
            <person name="Mardis E.R."/>
            <person name="Wilson R.K."/>
        </authorList>
    </citation>
    <scope>NUCLEOTIDE SEQUENCE [LARGE SCALE GENOMIC DNA]</scope>
    <source>
        <strain evidence="7 8">YIT 11841</strain>
    </source>
</reference>